<reference evidence="2 3" key="1">
    <citation type="submission" date="2021-05" db="EMBL/GenBank/DDBJ databases">
        <title>A Polyphasic approach of four new species of the genus Ohtaekwangia: Ohtaekwangia histidinii sp. nov., Ohtaekwangia cretensis sp. nov., Ohtaekwangia indiensis sp. nov., Ohtaekwangia reichenbachii sp. nov. from diverse environment.</title>
        <authorList>
            <person name="Octaviana S."/>
        </authorList>
    </citation>
    <scope>NUCLEOTIDE SEQUENCE [LARGE SCALE GENOMIC DNA]</scope>
    <source>
        <strain evidence="2 3">PWU4</strain>
    </source>
</reference>
<evidence type="ECO:0000256" key="1">
    <source>
        <dbReference type="SAM" id="MobiDB-lite"/>
    </source>
</evidence>
<dbReference type="RefSeq" id="WP_254162233.1">
    <property type="nucleotide sequence ID" value="NZ_JAHESF010000006.1"/>
</dbReference>
<proteinExistence type="predicted"/>
<keyword evidence="3" id="KW-1185">Reference proteome</keyword>
<sequence>MFLIQAALVVAGVLLLSFFDPLNIFNSRKLTMKDTPTVLEQFRQIGELVTAEYYGEVLASAVEIENEDRKNLRTTTKTQLVNFEKEFVAAIKEMEDIKRNGKFYRKFKEKNPDLINTDLYILLAAYFKKNQNLSEEDMVQAYKGASTASLLNSTILDNFLKEKYPDEEINRKVRKSNLVLLGRGYVKAGIDLSNIGEHSLRYIESKKIIQLTMHQPEVLRKSINPWFIPQKKIPGFEFLYVGSKVDVGPKAIATSIKVKQECLDKLVEDAMKADILGQAKTNAEQSLSNLFSLLLDERVTVQIFSHPLVAYSEEIRQEVQQQLSVKSSIPLPVRRLPYTLADSLVNLYSESHLFETLVFLDSTYRWFAPADPKKTFRDKSIDSVYLSLEVKGLYHDFQKDGLLTRLEKETFERKMVTDTVNRRDSLYWIFSNLDQKNKGVKFENFVMDTTTVKGLSVNLASKGMLPSAIRIDLTPIKRKLWGAYLEKLKSSTKEVTEAVVTPASTPSAAGKETSAAKTKKAGVQ</sequence>
<organism evidence="2 3">
    <name type="scientific">Chryseosolibacter histidini</name>
    <dbReference type="NCBI Taxonomy" id="2782349"/>
    <lineage>
        <taxon>Bacteria</taxon>
        <taxon>Pseudomonadati</taxon>
        <taxon>Bacteroidota</taxon>
        <taxon>Cytophagia</taxon>
        <taxon>Cytophagales</taxon>
        <taxon>Chryseotaleaceae</taxon>
        <taxon>Chryseosolibacter</taxon>
    </lineage>
</organism>
<dbReference type="Proteomes" id="UP001319200">
    <property type="component" value="Unassembled WGS sequence"/>
</dbReference>
<dbReference type="InterPro" id="IPR025324">
    <property type="entry name" value="DUF4230"/>
</dbReference>
<protein>
    <submittedName>
        <fullName evidence="2">Uncharacterized protein</fullName>
    </submittedName>
</protein>
<dbReference type="AlphaFoldDB" id="A0AAP2GMC2"/>
<evidence type="ECO:0000313" key="3">
    <source>
        <dbReference type="Proteomes" id="UP001319200"/>
    </source>
</evidence>
<gene>
    <name evidence="2" type="ORF">KK083_07885</name>
</gene>
<name>A0AAP2GMC2_9BACT</name>
<feature type="region of interest" description="Disordered" evidence="1">
    <location>
        <begin position="501"/>
        <end position="524"/>
    </location>
</feature>
<dbReference type="Pfam" id="PF14014">
    <property type="entry name" value="DUF4230"/>
    <property type="match status" value="1"/>
</dbReference>
<comment type="caution">
    <text evidence="2">The sequence shown here is derived from an EMBL/GenBank/DDBJ whole genome shotgun (WGS) entry which is preliminary data.</text>
</comment>
<dbReference type="EMBL" id="JAHESF010000006">
    <property type="protein sequence ID" value="MBT1696788.1"/>
    <property type="molecule type" value="Genomic_DNA"/>
</dbReference>
<accession>A0AAP2GMC2</accession>
<evidence type="ECO:0000313" key="2">
    <source>
        <dbReference type="EMBL" id="MBT1696788.1"/>
    </source>
</evidence>